<dbReference type="EMBL" id="CP088148">
    <property type="protein sequence ID" value="UTU55026.1"/>
    <property type="molecule type" value="Genomic_DNA"/>
</dbReference>
<accession>A0AB38TK63</accession>
<evidence type="ECO:0000313" key="2">
    <source>
        <dbReference type="Proteomes" id="UP001060070"/>
    </source>
</evidence>
<proteinExistence type="predicted"/>
<geneLocation type="plasmid" evidence="1 2">
    <name>unnamed</name>
</geneLocation>
<dbReference type="RefSeq" id="WP_013525056.1">
    <property type="nucleotide sequence ID" value="NZ_CP088148.1"/>
</dbReference>
<keyword evidence="1" id="KW-0614">Plasmid</keyword>
<organism evidence="1 2">
    <name type="scientific">Mesorhizobium ciceri</name>
    <dbReference type="NCBI Taxonomy" id="39645"/>
    <lineage>
        <taxon>Bacteria</taxon>
        <taxon>Pseudomonadati</taxon>
        <taxon>Pseudomonadota</taxon>
        <taxon>Alphaproteobacteria</taxon>
        <taxon>Hyphomicrobiales</taxon>
        <taxon>Phyllobacteriaceae</taxon>
        <taxon>Mesorhizobium</taxon>
    </lineage>
</organism>
<dbReference type="Proteomes" id="UP001060070">
    <property type="component" value="Plasmid unnamed"/>
</dbReference>
<keyword evidence="2" id="KW-1185">Reference proteome</keyword>
<sequence>MSTRGINFLHKWIANDIPETAPPDAVSIGELTHKLLADAKAVGIKRIELDEDVDSLYRIFVEAIAHFDAGIPE</sequence>
<protein>
    <submittedName>
        <fullName evidence="1">DUF768 domain-containing protein</fullName>
    </submittedName>
</protein>
<gene>
    <name evidence="1" type="ORF">LRP29_32305</name>
</gene>
<dbReference type="AlphaFoldDB" id="A0AB38TK63"/>
<evidence type="ECO:0000313" key="1">
    <source>
        <dbReference type="EMBL" id="UTU55026.1"/>
    </source>
</evidence>
<name>A0AB38TK63_9HYPH</name>
<reference evidence="1 2" key="1">
    <citation type="journal article" date="2022" name="Microbiol. Resour. Announc.">
        <title>Complete Genome Sequence of Mesorhizobium ciceri Strain R30, a Rhizobium Used as a Commercial Inoculant for Chickpea in Argentina.</title>
        <authorList>
            <person name="Foresto E."/>
            <person name="Revale S."/>
            <person name="Primo E."/>
            <person name="Nievas F."/>
            <person name="Carezzano E."/>
            <person name="Puente M."/>
            <person name="Alzari P."/>
            <person name="Mart M."/>
            <person name="Ben-Assaya M."/>
            <person name="Mornico D."/>
            <person name="Santoro M."/>
            <person name="Mart F."/>
            <person name="Giordano W."/>
            <person name="Bogino P."/>
        </authorList>
    </citation>
    <scope>NUCLEOTIDE SEQUENCE [LARGE SCALE GENOMIC DNA]</scope>
    <source>
        <strain evidence="1 2">R30</strain>
    </source>
</reference>
<dbReference type="GeneID" id="91564739"/>